<gene>
    <name evidence="2" type="ORF">OG515_15465</name>
</gene>
<dbReference type="Pfam" id="PF01844">
    <property type="entry name" value="HNH"/>
    <property type="match status" value="1"/>
</dbReference>
<protein>
    <submittedName>
        <fullName evidence="2">HNH endonuclease</fullName>
    </submittedName>
</protein>
<dbReference type="GO" id="GO:0004519">
    <property type="term" value="F:endonuclease activity"/>
    <property type="evidence" value="ECO:0007669"/>
    <property type="project" value="UniProtKB-KW"/>
</dbReference>
<organism evidence="2 3">
    <name type="scientific">Streptomyces melanogenes</name>
    <dbReference type="NCBI Taxonomy" id="67326"/>
    <lineage>
        <taxon>Bacteria</taxon>
        <taxon>Bacillati</taxon>
        <taxon>Actinomycetota</taxon>
        <taxon>Actinomycetes</taxon>
        <taxon>Kitasatosporales</taxon>
        <taxon>Streptomycetaceae</taxon>
        <taxon>Streptomyces</taxon>
    </lineage>
</organism>
<dbReference type="Proteomes" id="UP001432060">
    <property type="component" value="Chromosome"/>
</dbReference>
<proteinExistence type="predicted"/>
<dbReference type="InterPro" id="IPR003615">
    <property type="entry name" value="HNH_nuc"/>
</dbReference>
<keyword evidence="2" id="KW-0540">Nuclease</keyword>
<keyword evidence="2" id="KW-0378">Hydrolase</keyword>
<sequence length="251" mass="28120">MLRSPAWTRDELVLACALVVKNGWRELREGDLAVQELSDLLRSLPLHDGIANRLPAYRSVGSVSRKTTDLATNHPAYAGKRTKGGRLDHEIIKAFIQNEADMLEAARAIEHGIGSGALTQIPEQPDEVAEDGTTAPEGRLLARWAIYRERNPKLRQRKIAQARRLGQPLQCEVCAFHFERVYGELGKDYIEVHHTLPLHISGPRETRLEDLAFLCSNCHRMCHTSHRGESWRTPEAVRAEIAKAAGPESTE</sequence>
<dbReference type="RefSeq" id="WP_329399206.1">
    <property type="nucleotide sequence ID" value="NZ_CP109019.1"/>
</dbReference>
<evidence type="ECO:0000313" key="2">
    <source>
        <dbReference type="EMBL" id="WUT83500.1"/>
    </source>
</evidence>
<evidence type="ECO:0000313" key="3">
    <source>
        <dbReference type="Proteomes" id="UP001432060"/>
    </source>
</evidence>
<dbReference type="CDD" id="cd00085">
    <property type="entry name" value="HNHc"/>
    <property type="match status" value="1"/>
</dbReference>
<keyword evidence="2" id="KW-0255">Endonuclease</keyword>
<evidence type="ECO:0000259" key="1">
    <source>
        <dbReference type="Pfam" id="PF01844"/>
    </source>
</evidence>
<dbReference type="EMBL" id="CP109019">
    <property type="protein sequence ID" value="WUT83500.1"/>
    <property type="molecule type" value="Genomic_DNA"/>
</dbReference>
<keyword evidence="3" id="KW-1185">Reference proteome</keyword>
<accession>A0ABZ1XIZ0</accession>
<feature type="domain" description="HNH" evidence="1">
    <location>
        <begin position="171"/>
        <end position="223"/>
    </location>
</feature>
<name>A0ABZ1XIZ0_9ACTN</name>
<dbReference type="InterPro" id="IPR002711">
    <property type="entry name" value="HNH"/>
</dbReference>
<reference evidence="2" key="1">
    <citation type="submission" date="2022-10" db="EMBL/GenBank/DDBJ databases">
        <title>The complete genomes of actinobacterial strains from the NBC collection.</title>
        <authorList>
            <person name="Joergensen T.S."/>
            <person name="Alvarez Arevalo M."/>
            <person name="Sterndorff E.B."/>
            <person name="Faurdal D."/>
            <person name="Vuksanovic O."/>
            <person name="Mourched A.-S."/>
            <person name="Charusanti P."/>
            <person name="Shaw S."/>
            <person name="Blin K."/>
            <person name="Weber T."/>
        </authorList>
    </citation>
    <scope>NUCLEOTIDE SEQUENCE</scope>
    <source>
        <strain evidence="2">NBC_00668</strain>
    </source>
</reference>